<dbReference type="InterPro" id="IPR029061">
    <property type="entry name" value="THDP-binding"/>
</dbReference>
<evidence type="ECO:0000256" key="4">
    <source>
        <dbReference type="ARBA" id="ARBA00017172"/>
    </source>
</evidence>
<dbReference type="FunFam" id="3.40.50.970:FF:000011">
    <property type="entry name" value="Pyruvate dehydrogenase E1 component"/>
    <property type="match status" value="1"/>
</dbReference>
<keyword evidence="10" id="KW-0479">Metal-binding</keyword>
<protein>
    <recommendedName>
        <fullName evidence="4 9">Pyruvate dehydrogenase E1 component</fullName>
        <ecNumber evidence="3 9">1.2.4.1</ecNumber>
    </recommendedName>
</protein>
<comment type="caution">
    <text evidence="14">The sequence shown here is derived from an EMBL/GenBank/DDBJ whole genome shotgun (WGS) entry which is preliminary data.</text>
</comment>
<dbReference type="Pfam" id="PF17831">
    <property type="entry name" value="PDH_E1_M"/>
    <property type="match status" value="1"/>
</dbReference>
<keyword evidence="7 9" id="KW-0670">Pyruvate</keyword>
<accession>A0A0A3A5Q2</accession>
<dbReference type="InterPro" id="IPR005474">
    <property type="entry name" value="Transketolase_N"/>
</dbReference>
<feature type="binding site" evidence="10">
    <location>
        <position position="262"/>
    </location>
    <ligand>
        <name>Mg(2+)</name>
        <dbReference type="ChEBI" id="CHEBI:18420"/>
    </ligand>
</feature>
<dbReference type="InterPro" id="IPR009014">
    <property type="entry name" value="Transketo_C/PFOR_II"/>
</dbReference>
<dbReference type="InterPro" id="IPR035807">
    <property type="entry name" value="PDC_E1_N"/>
</dbReference>
<comment type="cofactor">
    <cofactor evidence="10">
        <name>Mg(2+)</name>
        <dbReference type="ChEBI" id="CHEBI:18420"/>
    </cofactor>
</comment>
<feature type="binding site" evidence="10">
    <location>
        <position position="230"/>
    </location>
    <ligand>
        <name>Mg(2+)</name>
        <dbReference type="ChEBI" id="CHEBI:18420"/>
    </ligand>
</feature>
<evidence type="ECO:0000259" key="11">
    <source>
        <dbReference type="Pfam" id="PF00456"/>
    </source>
</evidence>
<evidence type="ECO:0000313" key="14">
    <source>
        <dbReference type="EMBL" id="KGQ62425.1"/>
    </source>
</evidence>
<evidence type="ECO:0000256" key="3">
    <source>
        <dbReference type="ARBA" id="ARBA00012281"/>
    </source>
</evidence>
<evidence type="ECO:0000256" key="8">
    <source>
        <dbReference type="ARBA" id="ARBA00051231"/>
    </source>
</evidence>
<evidence type="ECO:0000256" key="6">
    <source>
        <dbReference type="ARBA" id="ARBA00023052"/>
    </source>
</evidence>
<evidence type="ECO:0000256" key="5">
    <source>
        <dbReference type="ARBA" id="ARBA00023002"/>
    </source>
</evidence>
<feature type="domain" description="Transketolase-like C-terminal" evidence="13">
    <location>
        <begin position="712"/>
        <end position="845"/>
    </location>
</feature>
<feature type="binding site" evidence="10">
    <location>
        <position position="260"/>
    </location>
    <ligand>
        <name>Mg(2+)</name>
        <dbReference type="ChEBI" id="CHEBI:18420"/>
    </ligand>
</feature>
<keyword evidence="5 9" id="KW-0560">Oxidoreductase</keyword>
<dbReference type="EMBL" id="JPJQ01000020">
    <property type="protein sequence ID" value="KGQ62425.1"/>
    <property type="molecule type" value="Genomic_DNA"/>
</dbReference>
<evidence type="ECO:0000256" key="2">
    <source>
        <dbReference type="ARBA" id="ARBA00003157"/>
    </source>
</evidence>
<dbReference type="Gene3D" id="3.40.50.970">
    <property type="match status" value="2"/>
</dbReference>
<dbReference type="InterPro" id="IPR041621">
    <property type="entry name" value="PDH_E1_M"/>
</dbReference>
<reference evidence="14 15" key="1">
    <citation type="submission" date="2014-07" db="EMBL/GenBank/DDBJ databases">
        <title>Chaperone-usher fimbriae in a diverse selection of Gallibacterium genomes.</title>
        <authorList>
            <person name="Kudirkiene E."/>
            <person name="Bager R.J."/>
            <person name="Johnson T.J."/>
            <person name="Bojesen A.M."/>
        </authorList>
    </citation>
    <scope>NUCLEOTIDE SEQUENCE [LARGE SCALE GENOMIC DNA]</scope>
    <source>
        <strain evidence="14 15">4895</strain>
    </source>
</reference>
<keyword evidence="6 9" id="KW-0786">Thiamine pyrophosphate</keyword>
<dbReference type="Pfam" id="PF22613">
    <property type="entry name" value="Transketolase_C_1"/>
    <property type="match status" value="1"/>
</dbReference>
<dbReference type="PANTHER" id="PTHR43825:SF3">
    <property type="entry name" value="PYRUVATE DEHYDROGENASE E1 COMPONENT"/>
    <property type="match status" value="1"/>
</dbReference>
<comment type="cofactor">
    <cofactor evidence="1 9">
        <name>thiamine diphosphate</name>
        <dbReference type="ChEBI" id="CHEBI:58937"/>
    </cofactor>
</comment>
<evidence type="ECO:0000259" key="12">
    <source>
        <dbReference type="Pfam" id="PF17831"/>
    </source>
</evidence>
<keyword evidence="10" id="KW-0460">Magnesium</keyword>
<dbReference type="SUPFAM" id="SSF52922">
    <property type="entry name" value="TK C-terminal domain-like"/>
    <property type="match status" value="1"/>
</dbReference>
<dbReference type="EC" id="1.2.4.1" evidence="3 9"/>
<name>A0A0A3A5Q2_9PAST</name>
<dbReference type="InterPro" id="IPR055152">
    <property type="entry name" value="Transketolase-like_C_2"/>
</dbReference>
<comment type="function">
    <text evidence="2 9">Component of the pyruvate dehydrogenase (PDH) complex, that catalyzes the overall conversion of pyruvate to acetyl-CoA and CO(2).</text>
</comment>
<dbReference type="PIRSF" id="PIRSF000156">
    <property type="entry name" value="Pyruvate_dh_E1"/>
    <property type="match status" value="1"/>
</dbReference>
<gene>
    <name evidence="14" type="primary">aceE</name>
    <name evidence="14" type="ORF">IO48_04560</name>
</gene>
<dbReference type="PANTHER" id="PTHR43825">
    <property type="entry name" value="PYRUVATE DEHYDROGENASE E1 COMPONENT"/>
    <property type="match status" value="1"/>
</dbReference>
<dbReference type="FunFam" id="3.40.50.970:FF:000009">
    <property type="entry name" value="Pyruvate dehydrogenase E1 component"/>
    <property type="match status" value="1"/>
</dbReference>
<dbReference type="InterPro" id="IPR004660">
    <property type="entry name" value="PDH_E1"/>
</dbReference>
<dbReference type="Gene3D" id="3.40.50.920">
    <property type="match status" value="1"/>
</dbReference>
<evidence type="ECO:0000256" key="10">
    <source>
        <dbReference type="PIRSR" id="PIRSR000156-1"/>
    </source>
</evidence>
<sequence length="887" mass="99558">MSDMVKNDVDPIETNDWMLAIDSVIREEGVERAQYIIEQLIQRARANDVSLPTGMTTDYINTIPVSEEPNYPGNLDLERRIRSAIRWNAIMAVLRASKKGLELGGHMASFQSSATLYEVCFNHFFKARNEKNGGDLVFFQGHIAPGIYARAFVEGRLTEEQMDNFRQEVHGKGLSSYPHPRLLPEFWQFPTVSMGLGPLNAIYNARFLKYLHNRGLKDTSDQTVYAFLGDGEMDEVESRGAIAFAAREKLDNLIFVINCNLQRLDGPVTGNGKIIQELESNFNGAGWEVIKVIWGRRWDRLLQKDTSGKLLQLMMEVVDGDYQNFKSKDGAYVREHFFGRYPETAELVKDMTDDEIWALNRGGHDPIKVFAAFNKAKQVKGKPVVILVKTIKGYGMGDAAEGKNIAHQVKKMDLSGVKHVRDQFNVPVSDADLEKLPYVTFAEGSDEYKYLHERRQALQGYLPTRLPRFTQEFKVPGIEEFSQLFEAQARPISTTMAFVRTLNVLLKDKSIGKHIVPIVADEARTFGMEGLFRQIGIYNPHGQHYVPQDREQVAYYREAIDGQVLQEGINEQGATSSWLAAATSYSTNDLPMIPFFVYYSMFGFQRVGDLMWAAGDQRARGFMIGGTSGRTTLNGEGLQHEDGHSHIQALTIPSCVAYDPAFAFEVPVIIQDGVRRMYGPDQEDVYYYITTLNETYDQPAMPKGAEEGIRKGIYKFETVTGQGKGKVQLLGSGAILRHVREAAQLLANDFGVSSDVYSVTSFTELAREGNEIERYNTLHPEEEAKVPYITKVMNDAPAIAATDYMRLFADQVRAYVPASSYLVLGTDGFGRSDSRENLRSHFEVDAHHVAVAALSQLVKAGTLDKKVLVEAINKYGIDTDKAYSLHA</sequence>
<dbReference type="InterPro" id="IPR051157">
    <property type="entry name" value="PDH/Transketolase"/>
</dbReference>
<evidence type="ECO:0000313" key="15">
    <source>
        <dbReference type="Proteomes" id="UP000030554"/>
    </source>
</evidence>
<dbReference type="CDD" id="cd02017">
    <property type="entry name" value="TPP_E1_EcPDC_like"/>
    <property type="match status" value="1"/>
</dbReference>
<dbReference type="Pfam" id="PF00456">
    <property type="entry name" value="Transketolase_N"/>
    <property type="match status" value="1"/>
</dbReference>
<evidence type="ECO:0000256" key="7">
    <source>
        <dbReference type="ARBA" id="ARBA00023317"/>
    </source>
</evidence>
<comment type="catalytic activity">
    <reaction evidence="8 9">
        <text>N(6)-[(R)-lipoyl]-L-lysyl-[protein] + pyruvate + H(+) = N(6)-[(R)-S(8)-acetyldihydrolipoyl]-L-lysyl-[protein] + CO2</text>
        <dbReference type="Rhea" id="RHEA:19189"/>
        <dbReference type="Rhea" id="RHEA-COMP:10474"/>
        <dbReference type="Rhea" id="RHEA-COMP:10478"/>
        <dbReference type="ChEBI" id="CHEBI:15361"/>
        <dbReference type="ChEBI" id="CHEBI:15378"/>
        <dbReference type="ChEBI" id="CHEBI:16526"/>
        <dbReference type="ChEBI" id="CHEBI:83099"/>
        <dbReference type="ChEBI" id="CHEBI:83111"/>
        <dbReference type="EC" id="1.2.4.1"/>
    </reaction>
</comment>
<dbReference type="Proteomes" id="UP000030554">
    <property type="component" value="Unassembled WGS sequence"/>
</dbReference>
<feature type="domain" description="Pyruvate dehydrogenase E1 component middle" evidence="12">
    <location>
        <begin position="482"/>
        <end position="699"/>
    </location>
</feature>
<proteinExistence type="predicted"/>
<dbReference type="GO" id="GO:0000287">
    <property type="term" value="F:magnesium ion binding"/>
    <property type="evidence" value="ECO:0007669"/>
    <property type="project" value="UniProtKB-ARBA"/>
</dbReference>
<dbReference type="NCBIfam" id="TIGR00759">
    <property type="entry name" value="aceE"/>
    <property type="match status" value="1"/>
</dbReference>
<organism evidence="14 15">
    <name type="scientific">Gallibacterium anatis 4895</name>
    <dbReference type="NCBI Taxonomy" id="1396510"/>
    <lineage>
        <taxon>Bacteria</taxon>
        <taxon>Pseudomonadati</taxon>
        <taxon>Pseudomonadota</taxon>
        <taxon>Gammaproteobacteria</taxon>
        <taxon>Pasteurellales</taxon>
        <taxon>Pasteurellaceae</taxon>
        <taxon>Gallibacterium</taxon>
    </lineage>
</organism>
<feature type="domain" description="Transketolase N-terminal" evidence="11">
    <location>
        <begin position="80"/>
        <end position="293"/>
    </location>
</feature>
<evidence type="ECO:0000256" key="9">
    <source>
        <dbReference type="PIRNR" id="PIRNR000156"/>
    </source>
</evidence>
<dbReference type="AlphaFoldDB" id="A0A0A3A5Q2"/>
<evidence type="ECO:0000256" key="1">
    <source>
        <dbReference type="ARBA" id="ARBA00001964"/>
    </source>
</evidence>
<dbReference type="RefSeq" id="WP_039163257.1">
    <property type="nucleotide sequence ID" value="NZ_JPJQ01000020.1"/>
</dbReference>
<dbReference type="SUPFAM" id="SSF52518">
    <property type="entry name" value="Thiamin diphosphate-binding fold (THDP-binding)"/>
    <property type="match status" value="2"/>
</dbReference>
<evidence type="ECO:0000259" key="13">
    <source>
        <dbReference type="Pfam" id="PF22613"/>
    </source>
</evidence>
<dbReference type="GO" id="GO:0004739">
    <property type="term" value="F:pyruvate dehydrogenase (acetyl-transferring) activity"/>
    <property type="evidence" value="ECO:0007669"/>
    <property type="project" value="UniProtKB-EC"/>
</dbReference>